<dbReference type="Gene3D" id="3.40.50.1460">
    <property type="match status" value="1"/>
</dbReference>
<dbReference type="Gene3D" id="1.10.533.10">
    <property type="entry name" value="Death Domain, Fas"/>
    <property type="match status" value="2"/>
</dbReference>
<dbReference type="CDD" id="cd01671">
    <property type="entry name" value="CARD"/>
    <property type="match status" value="1"/>
</dbReference>
<organism evidence="3 4">
    <name type="scientific">Porites evermanni</name>
    <dbReference type="NCBI Taxonomy" id="104178"/>
    <lineage>
        <taxon>Eukaryota</taxon>
        <taxon>Metazoa</taxon>
        <taxon>Cnidaria</taxon>
        <taxon>Anthozoa</taxon>
        <taxon>Hexacorallia</taxon>
        <taxon>Scleractinia</taxon>
        <taxon>Fungiina</taxon>
        <taxon>Poritidae</taxon>
        <taxon>Porites</taxon>
    </lineage>
</organism>
<reference evidence="3 4" key="1">
    <citation type="submission" date="2022-05" db="EMBL/GenBank/DDBJ databases">
        <authorList>
            <consortium name="Genoscope - CEA"/>
            <person name="William W."/>
        </authorList>
    </citation>
    <scope>NUCLEOTIDE SEQUENCE [LARGE SCALE GENOMIC DNA]</scope>
</reference>
<evidence type="ECO:0000256" key="1">
    <source>
        <dbReference type="SAM" id="MobiDB-lite"/>
    </source>
</evidence>
<gene>
    <name evidence="3" type="ORF">PEVE_00020594</name>
</gene>
<dbReference type="InterPro" id="IPR011029">
    <property type="entry name" value="DEATH-like_dom_sf"/>
</dbReference>
<dbReference type="InterPro" id="IPR052039">
    <property type="entry name" value="Caspase-related_regulators"/>
</dbReference>
<dbReference type="Proteomes" id="UP001159427">
    <property type="component" value="Unassembled WGS sequence"/>
</dbReference>
<feature type="region of interest" description="Disordered" evidence="1">
    <location>
        <begin position="108"/>
        <end position="135"/>
    </location>
</feature>
<protein>
    <recommendedName>
        <fullName evidence="2">CARD domain-containing protein</fullName>
    </recommendedName>
</protein>
<name>A0ABN8SG53_9CNID</name>
<dbReference type="Pfam" id="PF00656">
    <property type="entry name" value="Peptidase_C14"/>
    <property type="match status" value="1"/>
</dbReference>
<evidence type="ECO:0000313" key="4">
    <source>
        <dbReference type="Proteomes" id="UP001159427"/>
    </source>
</evidence>
<keyword evidence="4" id="KW-1185">Reference proteome</keyword>
<dbReference type="Pfam" id="PF00619">
    <property type="entry name" value="CARD"/>
    <property type="match status" value="1"/>
</dbReference>
<evidence type="ECO:0000259" key="2">
    <source>
        <dbReference type="PROSITE" id="PS50209"/>
    </source>
</evidence>
<feature type="compositionally biased region" description="Basic and acidic residues" evidence="1">
    <location>
        <begin position="321"/>
        <end position="333"/>
    </location>
</feature>
<dbReference type="SUPFAM" id="SSF47986">
    <property type="entry name" value="DEATH domain"/>
    <property type="match status" value="2"/>
</dbReference>
<dbReference type="EMBL" id="CALNXI010002761">
    <property type="protein sequence ID" value="CAH3190555.1"/>
    <property type="molecule type" value="Genomic_DNA"/>
</dbReference>
<feature type="compositionally biased region" description="Basic and acidic residues" evidence="1">
    <location>
        <begin position="391"/>
        <end position="418"/>
    </location>
</feature>
<dbReference type="PANTHER" id="PTHR22576:SF37">
    <property type="entry name" value="MUCOSA-ASSOCIATED LYMPHOID TISSUE LYMPHOMA TRANSLOCATION PROTEIN 1"/>
    <property type="match status" value="1"/>
</dbReference>
<dbReference type="InterPro" id="IPR001315">
    <property type="entry name" value="CARD"/>
</dbReference>
<proteinExistence type="predicted"/>
<dbReference type="SUPFAM" id="SSF52129">
    <property type="entry name" value="Caspase-like"/>
    <property type="match status" value="2"/>
</dbReference>
<feature type="compositionally biased region" description="Basic and acidic residues" evidence="1">
    <location>
        <begin position="367"/>
        <end position="380"/>
    </location>
</feature>
<sequence>MDPIHKKVLANKTSEIMKSISSPVNLSGYLKSIFSTGDLEEIEAKTTQRGATTGTQTLLSLLEKRGPKAYSLFIKALRDPGIKNEYLADELEKEDRKLRGKEGELMVLPTSNDTENNDMSVHSPPPPYSPPGESSHIRCNYSTEQQSLMAGHQPDVEINLLHDDSATNKQLLKQNKVIAQGKLTCYYTLISLCSLVKDIPFAIRTKIEKMMNYNDLNDHNWKGLAAAMELSVDEVRQMEGGENGKMTGLFDTMIHTKRTIKDLLDLLKHPAVQRLDVIDEIVDGCATSLPYSEQESQEAKAGHETKLDARSPCQIEDDDDPKGKEAVAAKPDARIPCQEEDDRPNGKTASDTKPDARLPSQVEYDDDPKNRVQSDSKPDARLPSQVEYDDDPKNRAQSDSKPDTRLPSQVEHDDDPKRRALQSDTKPDARVPSQVEDDDDLKNRMLYQVDDEDDVFESTGNKEVKRNALLINCFGSNKTDKMHDSQLQELENVLEDHNWDVKCHRKCKASELLQAVHSFLVANGSCESLSFIYLAGPTVHINGKNYLLPTDLKSPFSQADLMRAALDINWLVSHLSKNYMQVVVVDGAFENAQTDIKLKGVLRGLAPINPPPNAVIAFPCHPGTVRPEQERLDYIKCLLANLEDDRIMLCDLFDKVRDELRKKNPDCSVPIEFSLSPSLFPLCLKNENSKGLHLESNTTCHAIIVANSTYSSCGLINTNQCLKDCEKLRMALLKGQWECTEIINKRGTEITNELRESFNKLSADKKDRVVMVYFMGYTRK</sequence>
<feature type="region of interest" description="Disordered" evidence="1">
    <location>
        <begin position="289"/>
        <end position="441"/>
    </location>
</feature>
<accession>A0ABN8SG53</accession>
<dbReference type="InterPro" id="IPR011600">
    <property type="entry name" value="Pept_C14_caspase"/>
</dbReference>
<feature type="compositionally biased region" description="Polar residues" evidence="1">
    <location>
        <begin position="109"/>
        <end position="119"/>
    </location>
</feature>
<dbReference type="PROSITE" id="PS50209">
    <property type="entry name" value="CARD"/>
    <property type="match status" value="1"/>
</dbReference>
<evidence type="ECO:0000313" key="3">
    <source>
        <dbReference type="EMBL" id="CAH3190555.1"/>
    </source>
</evidence>
<comment type="caution">
    <text evidence="3">The sequence shown here is derived from an EMBL/GenBank/DDBJ whole genome shotgun (WGS) entry which is preliminary data.</text>
</comment>
<feature type="non-terminal residue" evidence="3">
    <location>
        <position position="780"/>
    </location>
</feature>
<dbReference type="InterPro" id="IPR029030">
    <property type="entry name" value="Caspase-like_dom_sf"/>
</dbReference>
<feature type="domain" description="CARD" evidence="2">
    <location>
        <begin position="1"/>
        <end position="79"/>
    </location>
</feature>
<dbReference type="PANTHER" id="PTHR22576">
    <property type="entry name" value="MUCOSA ASSOCIATED LYMPHOID TISSUE LYMPHOMA TRANSLOCATION PROTEIN 1/PARACASPASE"/>
    <property type="match status" value="1"/>
</dbReference>
<feature type="compositionally biased region" description="Basic and acidic residues" evidence="1">
    <location>
        <begin position="297"/>
        <end position="309"/>
    </location>
</feature>